<proteinExistence type="inferred from homology"/>
<feature type="binding site" description="axial binding residue" evidence="7">
    <location>
        <position position="363"/>
    </location>
    <ligand>
        <name>heme</name>
        <dbReference type="ChEBI" id="CHEBI:30413"/>
    </ligand>
    <ligandPart>
        <name>Fe</name>
        <dbReference type="ChEBI" id="CHEBI:18248"/>
    </ligandPart>
</feature>
<dbReference type="EMBL" id="JAOPEN010000003">
    <property type="protein sequence ID" value="KAJ4859475.1"/>
    <property type="molecule type" value="Genomic_DNA"/>
</dbReference>
<dbReference type="InterPro" id="IPR002403">
    <property type="entry name" value="Cyt_P450_E_grp-IV"/>
</dbReference>
<dbReference type="GO" id="GO:0016705">
    <property type="term" value="F:oxidoreductase activity, acting on paired donors, with incorporation or reduction of molecular oxygen"/>
    <property type="evidence" value="ECO:0007669"/>
    <property type="project" value="InterPro"/>
</dbReference>
<dbReference type="PROSITE" id="PS00086">
    <property type="entry name" value="CYTOCHROME_P450"/>
    <property type="match status" value="1"/>
</dbReference>
<dbReference type="AlphaFoldDB" id="A0A9W9E6P2"/>
<dbReference type="GeneID" id="80866361"/>
<keyword evidence="4 7" id="KW-0479">Metal-binding</keyword>
<dbReference type="InterPro" id="IPR001128">
    <property type="entry name" value="Cyt_P450"/>
</dbReference>
<keyword evidence="9" id="KW-0812">Transmembrane</keyword>
<feature type="transmembrane region" description="Helical" evidence="9">
    <location>
        <begin position="6"/>
        <end position="29"/>
    </location>
</feature>
<keyword evidence="9" id="KW-0472">Membrane</keyword>
<dbReference type="PANTHER" id="PTHR24305:SF103">
    <property type="entry name" value="P450, PUTATIVE (EUROFUNG)-RELATED"/>
    <property type="match status" value="1"/>
</dbReference>
<evidence type="ECO:0000256" key="3">
    <source>
        <dbReference type="ARBA" id="ARBA00022617"/>
    </source>
</evidence>
<dbReference type="Pfam" id="PF00067">
    <property type="entry name" value="p450"/>
    <property type="match status" value="1"/>
</dbReference>
<evidence type="ECO:0000256" key="5">
    <source>
        <dbReference type="ARBA" id="ARBA00023004"/>
    </source>
</evidence>
<evidence type="ECO:0000256" key="7">
    <source>
        <dbReference type="PIRSR" id="PIRSR602403-1"/>
    </source>
</evidence>
<sequence length="418" mass="47571">MTLELADGILGWCAVALCLIWLVPTYIIYQRYFHPLAKFPGEFSASITDFKKASYFWSLSIDKKILSLHEKYGPVVRIAPNELSFWDPEALSTIFKSGGRAMVKSSFFDGFTTFDPNLFGNRNEEVHALRRRQMAHSFSTASLISMEEIFDRHVMQMRDKLDRYAESGEKVNLKKIIAFYAYDVLGCLYGSLPSLLPYSMKLSGFLPIPWLQTLNRSRQSIRDTLMKAKDPETGKELTVPILLRVVEEMRRKLPLLEQGAYPYTGLEAKLPYMTACVRENFRHTPVFTMPLTRQVMSQSGTVIAGTEVPAGTNVSITNHALHHNPSIWGPDCDEYKPSRWLREGYAKENLKYLMPFGAGHRMCIGRNIAMANILKVVSVVLRNYELEAVDKDETLKIVTVGIGEKEGPLWCRIKKMSC</sequence>
<dbReference type="GO" id="GO:0005506">
    <property type="term" value="F:iron ion binding"/>
    <property type="evidence" value="ECO:0007669"/>
    <property type="project" value="InterPro"/>
</dbReference>
<keyword evidence="8" id="KW-0560">Oxidoreductase</keyword>
<reference evidence="10" key="1">
    <citation type="submission" date="2022-09" db="EMBL/GenBank/DDBJ databases">
        <title>Chromosome-level assembly of Trichoderma breve T069, a fungus used in development of biopesticide product.</title>
        <authorList>
            <person name="Lin R."/>
            <person name="Liu T."/>
        </authorList>
    </citation>
    <scope>NUCLEOTIDE SEQUENCE</scope>
    <source>
        <strain evidence="10">T069</strain>
    </source>
</reference>
<dbReference type="Gene3D" id="1.10.630.10">
    <property type="entry name" value="Cytochrome P450"/>
    <property type="match status" value="2"/>
</dbReference>
<dbReference type="InterPro" id="IPR050121">
    <property type="entry name" value="Cytochrome_P450_monoxygenase"/>
</dbReference>
<dbReference type="PANTHER" id="PTHR24305">
    <property type="entry name" value="CYTOCHROME P450"/>
    <property type="match status" value="1"/>
</dbReference>
<dbReference type="GO" id="GO:0004497">
    <property type="term" value="F:monooxygenase activity"/>
    <property type="evidence" value="ECO:0007669"/>
    <property type="project" value="UniProtKB-KW"/>
</dbReference>
<keyword evidence="11" id="KW-1185">Reference proteome</keyword>
<evidence type="ECO:0000256" key="6">
    <source>
        <dbReference type="ARBA" id="ARBA00023033"/>
    </source>
</evidence>
<evidence type="ECO:0000256" key="8">
    <source>
        <dbReference type="RuleBase" id="RU000461"/>
    </source>
</evidence>
<accession>A0A9W9E6P2</accession>
<evidence type="ECO:0000256" key="4">
    <source>
        <dbReference type="ARBA" id="ARBA00022723"/>
    </source>
</evidence>
<dbReference type="SUPFAM" id="SSF48264">
    <property type="entry name" value="Cytochrome P450"/>
    <property type="match status" value="1"/>
</dbReference>
<dbReference type="RefSeq" id="XP_056028531.1">
    <property type="nucleotide sequence ID" value="XM_056171673.1"/>
</dbReference>
<comment type="similarity">
    <text evidence="2 8">Belongs to the cytochrome P450 family.</text>
</comment>
<evidence type="ECO:0000313" key="10">
    <source>
        <dbReference type="EMBL" id="KAJ4859475.1"/>
    </source>
</evidence>
<keyword evidence="3 7" id="KW-0349">Heme</keyword>
<comment type="cofactor">
    <cofactor evidence="1 7">
        <name>heme</name>
        <dbReference type="ChEBI" id="CHEBI:30413"/>
    </cofactor>
</comment>
<protein>
    <submittedName>
        <fullName evidence="10">Cytochrome p450 domain-containing protein</fullName>
    </submittedName>
</protein>
<dbReference type="PRINTS" id="PR00465">
    <property type="entry name" value="EP450IV"/>
</dbReference>
<keyword evidence="6 8" id="KW-0503">Monooxygenase</keyword>
<evidence type="ECO:0000256" key="9">
    <source>
        <dbReference type="SAM" id="Phobius"/>
    </source>
</evidence>
<dbReference type="GO" id="GO:0020037">
    <property type="term" value="F:heme binding"/>
    <property type="evidence" value="ECO:0007669"/>
    <property type="project" value="InterPro"/>
</dbReference>
<keyword evidence="5 7" id="KW-0408">Iron</keyword>
<keyword evidence="9" id="KW-1133">Transmembrane helix</keyword>
<comment type="caution">
    <text evidence="10">The sequence shown here is derived from an EMBL/GenBank/DDBJ whole genome shotgun (WGS) entry which is preliminary data.</text>
</comment>
<dbReference type="Proteomes" id="UP001140511">
    <property type="component" value="Unassembled WGS sequence"/>
</dbReference>
<evidence type="ECO:0000313" key="11">
    <source>
        <dbReference type="Proteomes" id="UP001140511"/>
    </source>
</evidence>
<evidence type="ECO:0000256" key="1">
    <source>
        <dbReference type="ARBA" id="ARBA00001971"/>
    </source>
</evidence>
<dbReference type="InterPro" id="IPR036396">
    <property type="entry name" value="Cyt_P450_sf"/>
</dbReference>
<gene>
    <name evidence="10" type="ORF">T069G_04463</name>
</gene>
<organism evidence="10 11">
    <name type="scientific">Trichoderma breve</name>
    <dbReference type="NCBI Taxonomy" id="2034170"/>
    <lineage>
        <taxon>Eukaryota</taxon>
        <taxon>Fungi</taxon>
        <taxon>Dikarya</taxon>
        <taxon>Ascomycota</taxon>
        <taxon>Pezizomycotina</taxon>
        <taxon>Sordariomycetes</taxon>
        <taxon>Hypocreomycetidae</taxon>
        <taxon>Hypocreales</taxon>
        <taxon>Hypocreaceae</taxon>
        <taxon>Trichoderma</taxon>
    </lineage>
</organism>
<dbReference type="InterPro" id="IPR017972">
    <property type="entry name" value="Cyt_P450_CS"/>
</dbReference>
<evidence type="ECO:0000256" key="2">
    <source>
        <dbReference type="ARBA" id="ARBA00010617"/>
    </source>
</evidence>
<name>A0A9W9E6P2_9HYPO</name>